<evidence type="ECO:0000313" key="2">
    <source>
        <dbReference type="EMBL" id="CAL1370381.1"/>
    </source>
</evidence>
<organism evidence="2 3">
    <name type="scientific">Linum trigynum</name>
    <dbReference type="NCBI Taxonomy" id="586398"/>
    <lineage>
        <taxon>Eukaryota</taxon>
        <taxon>Viridiplantae</taxon>
        <taxon>Streptophyta</taxon>
        <taxon>Embryophyta</taxon>
        <taxon>Tracheophyta</taxon>
        <taxon>Spermatophyta</taxon>
        <taxon>Magnoliopsida</taxon>
        <taxon>eudicotyledons</taxon>
        <taxon>Gunneridae</taxon>
        <taxon>Pentapetalae</taxon>
        <taxon>rosids</taxon>
        <taxon>fabids</taxon>
        <taxon>Malpighiales</taxon>
        <taxon>Linaceae</taxon>
        <taxon>Linum</taxon>
    </lineage>
</organism>
<proteinExistence type="predicted"/>
<dbReference type="AlphaFoldDB" id="A0AAV2DBA3"/>
<feature type="compositionally biased region" description="Low complexity" evidence="1">
    <location>
        <begin position="125"/>
        <end position="140"/>
    </location>
</feature>
<gene>
    <name evidence="2" type="ORF">LTRI10_LOCUS12511</name>
</gene>
<keyword evidence="3" id="KW-1185">Reference proteome</keyword>
<dbReference type="EMBL" id="OZ034815">
    <property type="protein sequence ID" value="CAL1370381.1"/>
    <property type="molecule type" value="Genomic_DNA"/>
</dbReference>
<protein>
    <submittedName>
        <fullName evidence="2">Uncharacterized protein</fullName>
    </submittedName>
</protein>
<name>A0AAV2DBA3_9ROSI</name>
<evidence type="ECO:0000256" key="1">
    <source>
        <dbReference type="SAM" id="MobiDB-lite"/>
    </source>
</evidence>
<dbReference type="Proteomes" id="UP001497516">
    <property type="component" value="Chromosome 2"/>
</dbReference>
<reference evidence="2 3" key="1">
    <citation type="submission" date="2024-04" db="EMBL/GenBank/DDBJ databases">
        <authorList>
            <person name="Fracassetti M."/>
        </authorList>
    </citation>
    <scope>NUCLEOTIDE SEQUENCE [LARGE SCALE GENOMIC DNA]</scope>
</reference>
<sequence length="140" mass="15253">MNMGDLSETEWVMVAGIPYHLQSIELIKRIGEFCGELVEVDWQHWSSEFVKILIKRVGPVPDSIPILFTEEEFNVIIVQSPGSSSVSSLSPRGFAGIQMPHPTSATGSVHGKNHTRGCMETPTGSDDSSSVNSNPNSRPT</sequence>
<accession>A0AAV2DBA3</accession>
<evidence type="ECO:0000313" key="3">
    <source>
        <dbReference type="Proteomes" id="UP001497516"/>
    </source>
</evidence>
<feature type="region of interest" description="Disordered" evidence="1">
    <location>
        <begin position="83"/>
        <end position="140"/>
    </location>
</feature>